<evidence type="ECO:0000256" key="1">
    <source>
        <dbReference type="SAM" id="MobiDB-lite"/>
    </source>
</evidence>
<gene>
    <name evidence="2" type="ORF">SPARVUS_LOCUS1029013</name>
</gene>
<proteinExistence type="predicted"/>
<feature type="non-terminal residue" evidence="2">
    <location>
        <position position="1"/>
    </location>
</feature>
<feature type="compositionally biased region" description="Basic and acidic residues" evidence="1">
    <location>
        <begin position="80"/>
        <end position="92"/>
    </location>
</feature>
<dbReference type="PANTHER" id="PTHR16029:SF11">
    <property type="entry name" value="CENTROSOMAL PROTEIN OF 192 KDA"/>
    <property type="match status" value="1"/>
</dbReference>
<dbReference type="EMBL" id="CATNWA010000318">
    <property type="protein sequence ID" value="CAI9536489.1"/>
    <property type="molecule type" value="Genomic_DNA"/>
</dbReference>
<name>A0ABN9AM20_9NEOB</name>
<feature type="non-terminal residue" evidence="2">
    <location>
        <position position="116"/>
    </location>
</feature>
<accession>A0ABN9AM20</accession>
<feature type="compositionally biased region" description="Polar residues" evidence="1">
    <location>
        <begin position="93"/>
        <end position="116"/>
    </location>
</feature>
<evidence type="ECO:0000313" key="3">
    <source>
        <dbReference type="Proteomes" id="UP001162483"/>
    </source>
</evidence>
<dbReference type="Proteomes" id="UP001162483">
    <property type="component" value="Unassembled WGS sequence"/>
</dbReference>
<keyword evidence="3" id="KW-1185">Reference proteome</keyword>
<comment type="caution">
    <text evidence="2">The sequence shown here is derived from an EMBL/GenBank/DDBJ whole genome shotgun (WGS) entry which is preliminary data.</text>
</comment>
<sequence length="116" mass="13073">LGCLGGGKDVKRPSFGYHIISPEKQEPFPLLRKLEISENLEHDDTIQFCDDTLTPEDLACLADKKLASATFDMRTPAKKSNSDRQEEQHKESFTSNPEPQQITKEVSPELRSNQIS</sequence>
<evidence type="ECO:0000313" key="2">
    <source>
        <dbReference type="EMBL" id="CAI9536489.1"/>
    </source>
</evidence>
<reference evidence="2" key="1">
    <citation type="submission" date="2023-05" db="EMBL/GenBank/DDBJ databases">
        <authorList>
            <person name="Stuckert A."/>
        </authorList>
    </citation>
    <scope>NUCLEOTIDE SEQUENCE</scope>
</reference>
<protein>
    <submittedName>
        <fullName evidence="2">Uncharacterized protein</fullName>
    </submittedName>
</protein>
<organism evidence="2 3">
    <name type="scientific">Staurois parvus</name>
    <dbReference type="NCBI Taxonomy" id="386267"/>
    <lineage>
        <taxon>Eukaryota</taxon>
        <taxon>Metazoa</taxon>
        <taxon>Chordata</taxon>
        <taxon>Craniata</taxon>
        <taxon>Vertebrata</taxon>
        <taxon>Euteleostomi</taxon>
        <taxon>Amphibia</taxon>
        <taxon>Batrachia</taxon>
        <taxon>Anura</taxon>
        <taxon>Neobatrachia</taxon>
        <taxon>Ranoidea</taxon>
        <taxon>Ranidae</taxon>
        <taxon>Staurois</taxon>
    </lineage>
</organism>
<dbReference type="InterPro" id="IPR039103">
    <property type="entry name" value="Spd-2/CEP192"/>
</dbReference>
<feature type="region of interest" description="Disordered" evidence="1">
    <location>
        <begin position="71"/>
        <end position="116"/>
    </location>
</feature>
<dbReference type="PANTHER" id="PTHR16029">
    <property type="entry name" value="CENTROSOMAL PROTEIN OF 192 KDA"/>
    <property type="match status" value="1"/>
</dbReference>